<feature type="region of interest" description="Disordered" evidence="1">
    <location>
        <begin position="13"/>
        <end position="46"/>
    </location>
</feature>
<reference evidence="2 3" key="1">
    <citation type="submission" date="2019-04" db="EMBL/GenBank/DDBJ databases">
        <title>Friends and foes A comparative genomics study of 23 Aspergillus species from section Flavi.</title>
        <authorList>
            <consortium name="DOE Joint Genome Institute"/>
            <person name="Kjaerbolling I."/>
            <person name="Vesth T."/>
            <person name="Frisvad J.C."/>
            <person name="Nybo J.L."/>
            <person name="Theobald S."/>
            <person name="Kildgaard S."/>
            <person name="Isbrandt T."/>
            <person name="Kuo A."/>
            <person name="Sato A."/>
            <person name="Lyhne E.K."/>
            <person name="Kogle M.E."/>
            <person name="Wiebenga A."/>
            <person name="Kun R.S."/>
            <person name="Lubbers R.J."/>
            <person name="Makela M.R."/>
            <person name="Barry K."/>
            <person name="Chovatia M."/>
            <person name="Clum A."/>
            <person name="Daum C."/>
            <person name="Haridas S."/>
            <person name="He G."/>
            <person name="LaButti K."/>
            <person name="Lipzen A."/>
            <person name="Mondo S."/>
            <person name="Riley R."/>
            <person name="Salamov A."/>
            <person name="Simmons B.A."/>
            <person name="Magnuson J.K."/>
            <person name="Henrissat B."/>
            <person name="Mortensen U.H."/>
            <person name="Larsen T.O."/>
            <person name="Devries R.P."/>
            <person name="Grigoriev I.V."/>
            <person name="Machida M."/>
            <person name="Baker S.E."/>
            <person name="Andersen M.R."/>
        </authorList>
    </citation>
    <scope>NUCLEOTIDE SEQUENCE [LARGE SCALE GENOMIC DNA]</scope>
    <source>
        <strain evidence="2 3">CBS 151.66</strain>
    </source>
</reference>
<evidence type="ECO:0000313" key="2">
    <source>
        <dbReference type="EMBL" id="KAB8073903.1"/>
    </source>
</evidence>
<dbReference type="EMBL" id="ML732219">
    <property type="protein sequence ID" value="KAB8073903.1"/>
    <property type="molecule type" value="Genomic_DNA"/>
</dbReference>
<organism evidence="2 3">
    <name type="scientific">Aspergillus leporis</name>
    <dbReference type="NCBI Taxonomy" id="41062"/>
    <lineage>
        <taxon>Eukaryota</taxon>
        <taxon>Fungi</taxon>
        <taxon>Dikarya</taxon>
        <taxon>Ascomycota</taxon>
        <taxon>Pezizomycotina</taxon>
        <taxon>Eurotiomycetes</taxon>
        <taxon>Eurotiomycetidae</taxon>
        <taxon>Eurotiales</taxon>
        <taxon>Aspergillaceae</taxon>
        <taxon>Aspergillus</taxon>
        <taxon>Aspergillus subgen. Circumdati</taxon>
    </lineage>
</organism>
<gene>
    <name evidence="2" type="ORF">BDV29DRAFT_132465</name>
</gene>
<dbReference type="Proteomes" id="UP000326565">
    <property type="component" value="Unassembled WGS sequence"/>
</dbReference>
<accession>A0A5N5WZD2</accession>
<proteinExistence type="predicted"/>
<dbReference type="AlphaFoldDB" id="A0A5N5WZD2"/>
<keyword evidence="3" id="KW-1185">Reference proteome</keyword>
<name>A0A5N5WZD2_9EURO</name>
<dbReference type="OrthoDB" id="5396420at2759"/>
<protein>
    <submittedName>
        <fullName evidence="2">Uncharacterized protein</fullName>
    </submittedName>
</protein>
<evidence type="ECO:0000313" key="3">
    <source>
        <dbReference type="Proteomes" id="UP000326565"/>
    </source>
</evidence>
<sequence>MALPWVRIFVREDGSPPLSNADNPDNEPEENNYHPQSYAKQRNQTVLSRQADEMVDAMRRACFWGREKGFGEKRVSRAQVSSESWSVCGESSAREWVDERLELAGDGID</sequence>
<feature type="compositionally biased region" description="Polar residues" evidence="1">
    <location>
        <begin position="33"/>
        <end position="46"/>
    </location>
</feature>
<evidence type="ECO:0000256" key="1">
    <source>
        <dbReference type="SAM" id="MobiDB-lite"/>
    </source>
</evidence>